<evidence type="ECO:0000313" key="2">
    <source>
        <dbReference type="Proteomes" id="UP000533306"/>
    </source>
</evidence>
<proteinExistence type="predicted"/>
<dbReference type="EMBL" id="JACHEU010000001">
    <property type="protein sequence ID" value="MBB6013067.1"/>
    <property type="molecule type" value="Genomic_DNA"/>
</dbReference>
<comment type="caution">
    <text evidence="1">The sequence shown here is derived from an EMBL/GenBank/DDBJ whole genome shotgun (WGS) entry which is preliminary data.</text>
</comment>
<accession>A0A7W9VWF3</accession>
<gene>
    <name evidence="1" type="ORF">HNR59_002412</name>
</gene>
<name>A0A7W9VWF3_9HYPH</name>
<protein>
    <submittedName>
        <fullName evidence="1">Capsid protein</fullName>
    </submittedName>
</protein>
<keyword evidence="2" id="KW-1185">Reference proteome</keyword>
<organism evidence="1 2">
    <name type="scientific">Aquamicrobium lusatiense</name>
    <dbReference type="NCBI Taxonomy" id="89772"/>
    <lineage>
        <taxon>Bacteria</taxon>
        <taxon>Pseudomonadati</taxon>
        <taxon>Pseudomonadota</taxon>
        <taxon>Alphaproteobacteria</taxon>
        <taxon>Hyphomicrobiales</taxon>
        <taxon>Phyllobacteriaceae</taxon>
        <taxon>Aquamicrobium</taxon>
    </lineage>
</organism>
<dbReference type="Proteomes" id="UP000533306">
    <property type="component" value="Unassembled WGS sequence"/>
</dbReference>
<sequence length="167" mass="18391">MLDRVPGNPQSAAKSPYEAEMIRAAKSALLAFAGICASVLMQPAAHAADLSSYVEESAASVCNVPSVLNRISSKFAHQVRNVPNLPQVAISDFHRIHLRRSEPASERWPIARHYCGAKVTLSDGLDRDIWYLIEEGQGYASVGDNVEFCVSGFDRWLVYNAQCRVLQ</sequence>
<dbReference type="AlphaFoldDB" id="A0A7W9VWF3"/>
<evidence type="ECO:0000313" key="1">
    <source>
        <dbReference type="EMBL" id="MBB6013067.1"/>
    </source>
</evidence>
<reference evidence="1 2" key="1">
    <citation type="submission" date="2020-08" db="EMBL/GenBank/DDBJ databases">
        <title>Genomic Encyclopedia of Type Strains, Phase IV (KMG-IV): sequencing the most valuable type-strain genomes for metagenomic binning, comparative biology and taxonomic classification.</title>
        <authorList>
            <person name="Goeker M."/>
        </authorList>
    </citation>
    <scope>NUCLEOTIDE SEQUENCE [LARGE SCALE GENOMIC DNA]</scope>
    <source>
        <strain evidence="1 2">DSM 11099</strain>
    </source>
</reference>